<keyword evidence="4" id="KW-1185">Reference proteome</keyword>
<evidence type="ECO:0000256" key="1">
    <source>
        <dbReference type="PROSITE-ProRule" id="PRU00339"/>
    </source>
</evidence>
<dbReference type="SMART" id="SM00028">
    <property type="entry name" value="TPR"/>
    <property type="match status" value="14"/>
</dbReference>
<protein>
    <submittedName>
        <fullName evidence="3">Tetratricopeptide repeat protein</fullName>
    </submittedName>
</protein>
<feature type="repeat" description="TPR" evidence="1">
    <location>
        <begin position="92"/>
        <end position="125"/>
    </location>
</feature>
<dbReference type="EMBL" id="JACJQY010000064">
    <property type="protein sequence ID" value="MBD2319764.1"/>
    <property type="molecule type" value="Genomic_DNA"/>
</dbReference>
<dbReference type="InterPro" id="IPR011990">
    <property type="entry name" value="TPR-like_helical_dom_sf"/>
</dbReference>
<dbReference type="InterPro" id="IPR019734">
    <property type="entry name" value="TPR_rpt"/>
</dbReference>
<proteinExistence type="predicted"/>
<dbReference type="Proteomes" id="UP000618445">
    <property type="component" value="Unassembled WGS sequence"/>
</dbReference>
<name>A0ABR8CGC8_9CYAN</name>
<dbReference type="Pfam" id="PF12770">
    <property type="entry name" value="CHAT"/>
    <property type="match status" value="1"/>
</dbReference>
<evidence type="ECO:0000259" key="2">
    <source>
        <dbReference type="Pfam" id="PF12770"/>
    </source>
</evidence>
<evidence type="ECO:0000313" key="3">
    <source>
        <dbReference type="EMBL" id="MBD2319764.1"/>
    </source>
</evidence>
<evidence type="ECO:0000313" key="4">
    <source>
        <dbReference type="Proteomes" id="UP000618445"/>
    </source>
</evidence>
<dbReference type="PANTHER" id="PTHR10098:SF108">
    <property type="entry name" value="TETRATRICOPEPTIDE REPEAT PROTEIN 28"/>
    <property type="match status" value="1"/>
</dbReference>
<organism evidence="3 4">
    <name type="scientific">Phormidium tenue FACHB-1050</name>
    <dbReference type="NCBI Taxonomy" id="2692857"/>
    <lineage>
        <taxon>Bacteria</taxon>
        <taxon>Bacillati</taxon>
        <taxon>Cyanobacteriota</taxon>
        <taxon>Cyanophyceae</taxon>
        <taxon>Oscillatoriophycideae</taxon>
        <taxon>Oscillatoriales</taxon>
        <taxon>Oscillatoriaceae</taxon>
        <taxon>Phormidium</taxon>
    </lineage>
</organism>
<dbReference type="SUPFAM" id="SSF48452">
    <property type="entry name" value="TPR-like"/>
    <property type="match status" value="3"/>
</dbReference>
<dbReference type="Pfam" id="PF13424">
    <property type="entry name" value="TPR_12"/>
    <property type="match status" value="7"/>
</dbReference>
<reference evidence="3 4" key="1">
    <citation type="journal article" date="2020" name="ISME J.">
        <title>Comparative genomics reveals insights into cyanobacterial evolution and habitat adaptation.</title>
        <authorList>
            <person name="Chen M.Y."/>
            <person name="Teng W.K."/>
            <person name="Zhao L."/>
            <person name="Hu C.X."/>
            <person name="Zhou Y.K."/>
            <person name="Han B.P."/>
            <person name="Song L.R."/>
            <person name="Shu W.S."/>
        </authorList>
    </citation>
    <scope>NUCLEOTIDE SEQUENCE [LARGE SCALE GENOMIC DNA]</scope>
    <source>
        <strain evidence="3 4">FACHB-1050</strain>
    </source>
</reference>
<sequence length="1091" mass="122723">MNPHSRKGFVKASRFSVLVFVALTGVLGMVSPPDLGLMVVQAQTNPARKAEADRLDEQGIQQFQISQFEAAFQSWQQALTIYREIKDRQGEGRSMGNLGEAYRLLGKYEKAIEYYLQSLEILREVKDRQGESIELGNLGYAYRCLGKYEKAIEYQLQSLAISREINYRSGESKALGYLGEAYYFLGKNEQAIEYQLQSLAISREINDRSGEEQALGLLGDGYYTLGKYEKTIEYQLQSLAISREINDRSSEAKALGNLGNAYAALGKNEQAIEYQLQSLMISRELKNRSNEATILGNLGSHYSALGQYNRAIEYHMQSLEISRQLKDKYTENIALINLGVAHDRLSKQNKAIEYYMQSLAIARELKDKFIELTSLMNLGMSYIFFSQYDKAIEYTIQSLAIAKEVKNRNAEADLLGSLGVNYSFLGQYEKAIVYYLQSLAIAKEIKNRTAEEKALGNLGFAYSSLGKYDKAIAYQLESLVIAKDGKNRRSEASSLVGLGNVYLSLSKHEKATEYYLQSLIIARETKNRFAESSVLGNLGIIYHVLAKYKEAINFQLQSLAIAKEIGSRDLEGSSLYKLGRIFTTLNQPELAILFYKQSVNVREAIRKNIRGLSQEEQKSYLGTVESCYGCLADLLLKQGRIMEALQVLDLLKVQELQDFFKDVKGNEKTAQGIELLNEEKEYWQSFKKQNIDLTTANTPQILQQLRQTAPAQNIKLTAYKDLQARLQKLGSNSALLYPLILEDRLELVLFVPNAPPISRTVKVKQTELIKVAEQFREDIQKPNSLAVLDPANKLYNWMIEPIANDLKQANIKTIIYAPDGVMRHVPLAALYDGKQWLVEKYRINYITALSLTNIDPQTQQAPRILAGAFTDRSGTVKIGDNNISFSSLPAALPEVENLVTNFPNTTKLIDKDFNRKAIESDKLNQYNIIHFATHAHLVAGSPEDSFVLLNNNEYVTLRQVKDWKLPNVGLAVFSACQTALGGKLSSGIEIIGFGYQLQQAQARASIATLWEISDGGTQALMGKFYERMKLTSSSAEALQQAQIDLIRSNGKSTDEKRAGVRITWQGIKPEVESQLNHPYYWAPFILIGNGF</sequence>
<keyword evidence="1" id="KW-0802">TPR repeat</keyword>
<accession>A0ABR8CGC8</accession>
<feature type="repeat" description="TPR" evidence="1">
    <location>
        <begin position="412"/>
        <end position="445"/>
    </location>
</feature>
<comment type="caution">
    <text evidence="3">The sequence shown here is derived from an EMBL/GenBank/DDBJ whole genome shotgun (WGS) entry which is preliminary data.</text>
</comment>
<dbReference type="InterPro" id="IPR024983">
    <property type="entry name" value="CHAT_dom"/>
</dbReference>
<feature type="domain" description="CHAT" evidence="2">
    <location>
        <begin position="789"/>
        <end position="1089"/>
    </location>
</feature>
<feature type="repeat" description="TPR" evidence="1">
    <location>
        <begin position="492"/>
        <end position="525"/>
    </location>
</feature>
<feature type="repeat" description="TPR" evidence="1">
    <location>
        <begin position="292"/>
        <end position="325"/>
    </location>
</feature>
<dbReference type="PANTHER" id="PTHR10098">
    <property type="entry name" value="RAPSYN-RELATED"/>
    <property type="match status" value="1"/>
</dbReference>
<dbReference type="Gene3D" id="1.25.40.10">
    <property type="entry name" value="Tetratricopeptide repeat domain"/>
    <property type="match status" value="4"/>
</dbReference>
<gene>
    <name evidence="3" type="ORF">H6G05_23360</name>
</gene>
<dbReference type="RefSeq" id="WP_190582103.1">
    <property type="nucleotide sequence ID" value="NZ_CAWPQU010000061.1"/>
</dbReference>
<dbReference type="PROSITE" id="PS50005">
    <property type="entry name" value="TPR"/>
    <property type="match status" value="4"/>
</dbReference>